<proteinExistence type="predicted"/>
<dbReference type="EMBL" id="JAAAUQ010000052">
    <property type="protein sequence ID" value="KAF9155765.1"/>
    <property type="molecule type" value="Genomic_DNA"/>
</dbReference>
<reference evidence="2" key="1">
    <citation type="journal article" date="2020" name="Fungal Divers.">
        <title>Resolving the Mortierellaceae phylogeny through synthesis of multi-gene phylogenetics and phylogenomics.</title>
        <authorList>
            <person name="Vandepol N."/>
            <person name="Liber J."/>
            <person name="Desiro A."/>
            <person name="Na H."/>
            <person name="Kennedy M."/>
            <person name="Barry K."/>
            <person name="Grigoriev I.V."/>
            <person name="Miller A.N."/>
            <person name="O'Donnell K."/>
            <person name="Stajich J.E."/>
            <person name="Bonito G."/>
        </authorList>
    </citation>
    <scope>NUCLEOTIDE SEQUENCE</scope>
    <source>
        <strain evidence="2">NRRL 6426</strain>
    </source>
</reference>
<sequence>MTRTFPLAAVFAILATLCLSTTSAIPFPQPDGSATPSTTQCIQEKWEMVKPVLNAVPAKEKGRAPFLFDKDGNPIAKPPNAEQIESAMSQLNKDERSMFLTYVQCQA</sequence>
<organism evidence="2 3">
    <name type="scientific">Linnemannia schmuckeri</name>
    <dbReference type="NCBI Taxonomy" id="64567"/>
    <lineage>
        <taxon>Eukaryota</taxon>
        <taxon>Fungi</taxon>
        <taxon>Fungi incertae sedis</taxon>
        <taxon>Mucoromycota</taxon>
        <taxon>Mortierellomycotina</taxon>
        <taxon>Mortierellomycetes</taxon>
        <taxon>Mortierellales</taxon>
        <taxon>Mortierellaceae</taxon>
        <taxon>Linnemannia</taxon>
    </lineage>
</organism>
<name>A0A9P5VES8_9FUNG</name>
<dbReference type="AlphaFoldDB" id="A0A9P5VES8"/>
<feature type="chain" id="PRO_5040384444" evidence="1">
    <location>
        <begin position="25"/>
        <end position="107"/>
    </location>
</feature>
<comment type="caution">
    <text evidence="2">The sequence shown here is derived from an EMBL/GenBank/DDBJ whole genome shotgun (WGS) entry which is preliminary data.</text>
</comment>
<keyword evidence="3" id="KW-1185">Reference proteome</keyword>
<evidence type="ECO:0000256" key="1">
    <source>
        <dbReference type="SAM" id="SignalP"/>
    </source>
</evidence>
<dbReference type="Proteomes" id="UP000748756">
    <property type="component" value="Unassembled WGS sequence"/>
</dbReference>
<evidence type="ECO:0000313" key="3">
    <source>
        <dbReference type="Proteomes" id="UP000748756"/>
    </source>
</evidence>
<feature type="signal peptide" evidence="1">
    <location>
        <begin position="1"/>
        <end position="24"/>
    </location>
</feature>
<keyword evidence="1" id="KW-0732">Signal</keyword>
<protein>
    <submittedName>
        <fullName evidence="2">Uncharacterized protein</fullName>
    </submittedName>
</protein>
<evidence type="ECO:0000313" key="2">
    <source>
        <dbReference type="EMBL" id="KAF9155765.1"/>
    </source>
</evidence>
<gene>
    <name evidence="2" type="ORF">BG015_008695</name>
</gene>
<accession>A0A9P5VES8</accession>
<dbReference type="OrthoDB" id="2418782at2759"/>